<gene>
    <name evidence="2" type="ORF">TELCIR_15602</name>
</gene>
<evidence type="ECO:0000313" key="2">
    <source>
        <dbReference type="EMBL" id="PIO62823.1"/>
    </source>
</evidence>
<evidence type="ECO:0000313" key="3">
    <source>
        <dbReference type="Proteomes" id="UP000230423"/>
    </source>
</evidence>
<feature type="domain" description="Reverse transcriptase" evidence="1">
    <location>
        <begin position="1"/>
        <end position="97"/>
    </location>
</feature>
<dbReference type="Pfam" id="PF00078">
    <property type="entry name" value="RVT_1"/>
    <property type="match status" value="1"/>
</dbReference>
<protein>
    <recommendedName>
        <fullName evidence="1">Reverse transcriptase domain-containing protein</fullName>
    </recommendedName>
</protein>
<dbReference type="PROSITE" id="PS50878">
    <property type="entry name" value="RT_POL"/>
    <property type="match status" value="1"/>
</dbReference>
<dbReference type="Proteomes" id="UP000230423">
    <property type="component" value="Unassembled WGS sequence"/>
</dbReference>
<dbReference type="OrthoDB" id="5825913at2759"/>
<accession>A0A2G9TXV8</accession>
<dbReference type="AlphaFoldDB" id="A0A2G9TXV8"/>
<sequence length="107" mass="11897">MGKPLRGFVHVMAGINIDGKKLSNLRFADDIVLISQRQEELQQMVKELDEVSRAISLTINRTKTMVLQNEWADASPIALEGAAHPDTDCCVFLGRLIPWTTTCAQKS</sequence>
<evidence type="ECO:0000259" key="1">
    <source>
        <dbReference type="PROSITE" id="PS50878"/>
    </source>
</evidence>
<dbReference type="PANTHER" id="PTHR47027">
    <property type="entry name" value="REVERSE TRANSCRIPTASE DOMAIN-CONTAINING PROTEIN"/>
    <property type="match status" value="1"/>
</dbReference>
<name>A0A2G9TXV8_TELCI</name>
<organism evidence="2 3">
    <name type="scientific">Teladorsagia circumcincta</name>
    <name type="common">Brown stomach worm</name>
    <name type="synonym">Ostertagia circumcincta</name>
    <dbReference type="NCBI Taxonomy" id="45464"/>
    <lineage>
        <taxon>Eukaryota</taxon>
        <taxon>Metazoa</taxon>
        <taxon>Ecdysozoa</taxon>
        <taxon>Nematoda</taxon>
        <taxon>Chromadorea</taxon>
        <taxon>Rhabditida</taxon>
        <taxon>Rhabditina</taxon>
        <taxon>Rhabditomorpha</taxon>
        <taxon>Strongyloidea</taxon>
        <taxon>Trichostrongylidae</taxon>
        <taxon>Teladorsagia</taxon>
    </lineage>
</organism>
<dbReference type="PANTHER" id="PTHR47027:SF20">
    <property type="entry name" value="REVERSE TRANSCRIPTASE-LIKE PROTEIN WITH RNA-DIRECTED DNA POLYMERASE DOMAIN"/>
    <property type="match status" value="1"/>
</dbReference>
<reference evidence="2 3" key="1">
    <citation type="submission" date="2015-09" db="EMBL/GenBank/DDBJ databases">
        <title>Draft genome of the parasitic nematode Teladorsagia circumcincta isolate WARC Sus (inbred).</title>
        <authorList>
            <person name="Mitreva M."/>
        </authorList>
    </citation>
    <scope>NUCLEOTIDE SEQUENCE [LARGE SCALE GENOMIC DNA]</scope>
    <source>
        <strain evidence="2 3">S</strain>
    </source>
</reference>
<dbReference type="InterPro" id="IPR000477">
    <property type="entry name" value="RT_dom"/>
</dbReference>
<proteinExistence type="predicted"/>
<keyword evidence="3" id="KW-1185">Reference proteome</keyword>
<dbReference type="EMBL" id="KZ351622">
    <property type="protein sequence ID" value="PIO62823.1"/>
    <property type="molecule type" value="Genomic_DNA"/>
</dbReference>